<reference evidence="2 3" key="1">
    <citation type="submission" date="2020-11" db="EMBL/GenBank/DDBJ databases">
        <title>Draft Genome of Enterobacter sp. strain EMC7.</title>
        <authorList>
            <person name="Barman P."/>
            <person name="Sinha S."/>
            <person name="Sen S."/>
            <person name="Chakraborty R."/>
        </authorList>
    </citation>
    <scope>NUCLEOTIDE SEQUENCE [LARGE SCALE GENOMIC DNA]</scope>
    <source>
        <strain evidence="2 3">EMC7</strain>
    </source>
</reference>
<comment type="caution">
    <text evidence="2">The sequence shown here is derived from an EMBL/GenBank/DDBJ whole genome shotgun (WGS) entry which is preliminary data.</text>
</comment>
<gene>
    <name evidence="2" type="ORF">ITX56_19190</name>
</gene>
<proteinExistence type="predicted"/>
<dbReference type="InterPro" id="IPR020102">
    <property type="entry name" value="YqgC-like"/>
</dbReference>
<sequence>MGITSAGLQIRNANGGEHVPA</sequence>
<evidence type="ECO:0000313" key="2">
    <source>
        <dbReference type="EMBL" id="MBZ0059888.1"/>
    </source>
</evidence>
<evidence type="ECO:0000313" key="3">
    <source>
        <dbReference type="Proteomes" id="UP000706580"/>
    </source>
</evidence>
<dbReference type="EMBL" id="JADMNK010000012">
    <property type="protein sequence ID" value="MBZ0059888.1"/>
    <property type="molecule type" value="Genomic_DNA"/>
</dbReference>
<protein>
    <submittedName>
        <fullName evidence="2">Uncharacterized protein</fullName>
    </submittedName>
</protein>
<organism evidence="2 3">
    <name type="scientific">Leclercia barmai</name>
    <dbReference type="NCBI Taxonomy" id="2785629"/>
    <lineage>
        <taxon>Bacteria</taxon>
        <taxon>Pseudomonadati</taxon>
        <taxon>Pseudomonadota</taxon>
        <taxon>Gammaproteobacteria</taxon>
        <taxon>Enterobacterales</taxon>
        <taxon>Enterobacteriaceae</taxon>
        <taxon>Leclercia</taxon>
    </lineage>
</organism>
<dbReference type="Pfam" id="PF17430">
    <property type="entry name" value="YqgC"/>
    <property type="match status" value="1"/>
</dbReference>
<keyword evidence="3" id="KW-1185">Reference proteome</keyword>
<feature type="region of interest" description="Disordered" evidence="1">
    <location>
        <begin position="1"/>
        <end position="21"/>
    </location>
</feature>
<accession>A0ABS7S181</accession>
<dbReference type="Proteomes" id="UP000706580">
    <property type="component" value="Unassembled WGS sequence"/>
</dbReference>
<name>A0ABS7S181_9ENTR</name>
<evidence type="ECO:0000256" key="1">
    <source>
        <dbReference type="SAM" id="MobiDB-lite"/>
    </source>
</evidence>